<feature type="region of interest" description="Disordered" evidence="1">
    <location>
        <begin position="147"/>
        <end position="166"/>
    </location>
</feature>
<evidence type="ECO:0000256" key="1">
    <source>
        <dbReference type="SAM" id="MobiDB-lite"/>
    </source>
</evidence>
<name>A0ABV2NMW7_9HYPH</name>
<organism evidence="2 3">
    <name type="scientific">Methylobacterium radiotolerans</name>
    <dbReference type="NCBI Taxonomy" id="31998"/>
    <lineage>
        <taxon>Bacteria</taxon>
        <taxon>Pseudomonadati</taxon>
        <taxon>Pseudomonadota</taxon>
        <taxon>Alphaproteobacteria</taxon>
        <taxon>Hyphomicrobiales</taxon>
        <taxon>Methylobacteriaceae</taxon>
        <taxon>Methylobacterium</taxon>
    </lineage>
</organism>
<proteinExistence type="predicted"/>
<accession>A0ABV2NMW7</accession>
<dbReference type="RefSeq" id="WP_209650663.1">
    <property type="nucleotide sequence ID" value="NZ_JBEPNV010000001.1"/>
</dbReference>
<feature type="compositionally biased region" description="Basic and acidic residues" evidence="1">
    <location>
        <begin position="288"/>
        <end position="300"/>
    </location>
</feature>
<comment type="caution">
    <text evidence="2">The sequence shown here is derived from an EMBL/GenBank/DDBJ whole genome shotgun (WGS) entry which is preliminary data.</text>
</comment>
<sequence length="309" mass="34501">MSNVVTMPAAVAAYDAKAVALIRRTVAADTNDDEFNLFVHTARHLRLDPLRRQIFAFVYNKDKPDRRRMSIIVAIDGFRAIADRTGAYRPDEDEPSFEVDPEAKGPTNPAGLVKATVRVYKHAHGAWHRVTASAYWDEYAPIKEEWAPGEDGKRRPTGRQTLDTSGNWGKMPRLMLAKVAEALALRKAWPDDLANVYAAEEMDRSRASEVLPSEAAAEGATQERLERIGAGRTILFQFGPNTPLEPVEIGRIADRVREHLKALAGDPAAVRAWQMQNRHGLREWWGRDTSRDPLETKKAIEAAQRGASS</sequence>
<dbReference type="NCBIfam" id="TIGR01913">
    <property type="entry name" value="bet_lambda"/>
    <property type="match status" value="1"/>
</dbReference>
<dbReference type="Proteomes" id="UP001549119">
    <property type="component" value="Unassembled WGS sequence"/>
</dbReference>
<feature type="region of interest" description="Disordered" evidence="1">
    <location>
        <begin position="288"/>
        <end position="309"/>
    </location>
</feature>
<dbReference type="InterPro" id="IPR010183">
    <property type="entry name" value="Phage_lambda_Bet"/>
</dbReference>
<gene>
    <name evidence="2" type="ORF">ABIC20_005172</name>
</gene>
<keyword evidence="3" id="KW-1185">Reference proteome</keyword>
<protein>
    <submittedName>
        <fullName evidence="2">Phage recombination protein Bet</fullName>
    </submittedName>
</protein>
<dbReference type="Pfam" id="PF03837">
    <property type="entry name" value="RecT"/>
    <property type="match status" value="1"/>
</dbReference>
<evidence type="ECO:0000313" key="2">
    <source>
        <dbReference type="EMBL" id="MET3867863.1"/>
    </source>
</evidence>
<evidence type="ECO:0000313" key="3">
    <source>
        <dbReference type="Proteomes" id="UP001549119"/>
    </source>
</evidence>
<dbReference type="EMBL" id="JBEPNW010000002">
    <property type="protein sequence ID" value="MET3867863.1"/>
    <property type="molecule type" value="Genomic_DNA"/>
</dbReference>
<feature type="compositionally biased region" description="Acidic residues" evidence="1">
    <location>
        <begin position="91"/>
        <end position="100"/>
    </location>
</feature>
<feature type="region of interest" description="Disordered" evidence="1">
    <location>
        <begin position="87"/>
        <end position="110"/>
    </location>
</feature>
<reference evidence="2 3" key="1">
    <citation type="submission" date="2024-06" db="EMBL/GenBank/DDBJ databases">
        <title>Genomics of switchgrass bacterial isolates.</title>
        <authorList>
            <person name="Shade A."/>
        </authorList>
    </citation>
    <scope>NUCLEOTIDE SEQUENCE [LARGE SCALE GENOMIC DNA]</scope>
    <source>
        <strain evidence="2 3">PvP084</strain>
    </source>
</reference>
<dbReference type="InterPro" id="IPR018330">
    <property type="entry name" value="RecT_fam"/>
</dbReference>